<organism evidence="4">
    <name type="scientific">Eremomyces bilateralis CBS 781.70</name>
    <dbReference type="NCBI Taxonomy" id="1392243"/>
    <lineage>
        <taxon>Eukaryota</taxon>
        <taxon>Fungi</taxon>
        <taxon>Dikarya</taxon>
        <taxon>Ascomycota</taxon>
        <taxon>Pezizomycotina</taxon>
        <taxon>Dothideomycetes</taxon>
        <taxon>Dothideomycetes incertae sedis</taxon>
        <taxon>Eremomycetales</taxon>
        <taxon>Eremomycetaceae</taxon>
        <taxon>Eremomyces</taxon>
    </lineage>
</organism>
<evidence type="ECO:0000313" key="4">
    <source>
        <dbReference type="EMBL" id="KAF1814180.1"/>
    </source>
</evidence>
<dbReference type="EMBL" id="ML975153">
    <property type="protein sequence ID" value="KAF1814180.1"/>
    <property type="molecule type" value="Genomic_DNA"/>
</dbReference>
<dbReference type="GeneID" id="54416055"/>
<dbReference type="InterPro" id="IPR001461">
    <property type="entry name" value="Aspartic_peptidase_A1"/>
</dbReference>
<keyword evidence="2" id="KW-0812">Transmembrane</keyword>
<dbReference type="SUPFAM" id="SSF50630">
    <property type="entry name" value="Acid proteases"/>
    <property type="match status" value="1"/>
</dbReference>
<reference evidence="6" key="3">
    <citation type="submission" date="2025-04" db="UniProtKB">
        <authorList>
            <consortium name="RefSeq"/>
        </authorList>
    </citation>
    <scope>IDENTIFICATION</scope>
    <source>
        <strain evidence="6">CBS 781.70</strain>
    </source>
</reference>
<evidence type="ECO:0000256" key="2">
    <source>
        <dbReference type="SAM" id="Phobius"/>
    </source>
</evidence>
<dbReference type="OrthoDB" id="4074350at2759"/>
<feature type="non-terminal residue" evidence="4">
    <location>
        <position position="417"/>
    </location>
</feature>
<dbReference type="InterPro" id="IPR033121">
    <property type="entry name" value="PEPTIDASE_A1"/>
</dbReference>
<dbReference type="PANTHER" id="PTHR47966:SF51">
    <property type="entry name" value="BETA-SITE APP-CLEAVING ENZYME, ISOFORM A-RELATED"/>
    <property type="match status" value="1"/>
</dbReference>
<gene>
    <name evidence="4 6" type="ORF">P152DRAFT_369660</name>
</gene>
<dbReference type="RefSeq" id="XP_033535811.1">
    <property type="nucleotide sequence ID" value="XM_033675485.1"/>
</dbReference>
<dbReference type="GO" id="GO:0004190">
    <property type="term" value="F:aspartic-type endopeptidase activity"/>
    <property type="evidence" value="ECO:0007669"/>
    <property type="project" value="InterPro"/>
</dbReference>
<dbReference type="Gene3D" id="2.40.70.10">
    <property type="entry name" value="Acid Proteases"/>
    <property type="match status" value="2"/>
</dbReference>
<name>A0A6G1G8F3_9PEZI</name>
<dbReference type="InterPro" id="IPR021109">
    <property type="entry name" value="Peptidase_aspartic_dom_sf"/>
</dbReference>
<dbReference type="GO" id="GO:0000324">
    <property type="term" value="C:fungal-type vacuole"/>
    <property type="evidence" value="ECO:0007669"/>
    <property type="project" value="TreeGrafter"/>
</dbReference>
<reference evidence="6" key="2">
    <citation type="submission" date="2020-04" db="EMBL/GenBank/DDBJ databases">
        <authorList>
            <consortium name="NCBI Genome Project"/>
        </authorList>
    </citation>
    <scope>NUCLEOTIDE SEQUENCE</scope>
    <source>
        <strain evidence="6">CBS 781.70</strain>
    </source>
</reference>
<sequence length="417" mass="44525">DGDDGPWSSFSIQIGTPPQRSRLFASTRSTSFWVPVPEGCTKDDPDDCGENRGFLFNTGSSTSWESKGLYELETYEEAKLGLSGNGLYGFDSVTIGWPGDNGPTVSNQAIAGIATKDFYLGGIPLTPWATNFTDIQNPFPSFLTTLKDNGSIPSISWGYTAGAYYNAPQVFGSLILGGYDLARIDPTKQQVSLSLGSDVSREHLIAVQNITFTSGSSPQNLAAASDGIFANINTNVGGMWLPKPVCDRFAEAFGITFDNRTDLYLINDTQHETLKQSNPSVTMQLGGSLIDALSTDIVLPYSSLALQAKSPFLKGSAGSEARYLPIHVAPNNTAYTLGRVLLQHAYVFTDYERMNFTVAPALLPGATNPTAEIVPIRVPGYVTTTKSSSLGGGAIAGIVIGVVAAITGVALVFWFMY</sequence>
<dbReference type="PRINTS" id="PR00792">
    <property type="entry name" value="PEPSIN"/>
</dbReference>
<feature type="transmembrane region" description="Helical" evidence="2">
    <location>
        <begin position="394"/>
        <end position="416"/>
    </location>
</feature>
<reference evidence="4 6" key="1">
    <citation type="submission" date="2020-01" db="EMBL/GenBank/DDBJ databases">
        <authorList>
            <consortium name="DOE Joint Genome Institute"/>
            <person name="Haridas S."/>
            <person name="Albert R."/>
            <person name="Binder M."/>
            <person name="Bloem J."/>
            <person name="Labutti K."/>
            <person name="Salamov A."/>
            <person name="Andreopoulos B."/>
            <person name="Baker S.E."/>
            <person name="Barry K."/>
            <person name="Bills G."/>
            <person name="Bluhm B.H."/>
            <person name="Cannon C."/>
            <person name="Castanera R."/>
            <person name="Culley D.E."/>
            <person name="Daum C."/>
            <person name="Ezra D."/>
            <person name="Gonzalez J.B."/>
            <person name="Henrissat B."/>
            <person name="Kuo A."/>
            <person name="Liang C."/>
            <person name="Lipzen A."/>
            <person name="Lutzoni F."/>
            <person name="Magnuson J."/>
            <person name="Mondo S."/>
            <person name="Nolan M."/>
            <person name="Ohm R."/>
            <person name="Pangilinan J."/>
            <person name="Park H.-J."/>
            <person name="Ramirez L."/>
            <person name="Alfaro M."/>
            <person name="Sun H."/>
            <person name="Tritt A."/>
            <person name="Yoshinaga Y."/>
            <person name="Zwiers L.-H."/>
            <person name="Turgeon B.G."/>
            <person name="Goodwin S.B."/>
            <person name="Spatafora J.W."/>
            <person name="Crous P.W."/>
            <person name="Grigoriev I.V."/>
        </authorList>
    </citation>
    <scope>NUCLEOTIDE SEQUENCE</scope>
    <source>
        <strain evidence="4 6">CBS 781.70</strain>
    </source>
</reference>
<feature type="non-terminal residue" evidence="4">
    <location>
        <position position="1"/>
    </location>
</feature>
<evidence type="ECO:0000313" key="6">
    <source>
        <dbReference type="RefSeq" id="XP_033535811.1"/>
    </source>
</evidence>
<feature type="domain" description="Peptidase A1" evidence="3">
    <location>
        <begin position="8"/>
        <end position="359"/>
    </location>
</feature>
<dbReference type="Proteomes" id="UP000504638">
    <property type="component" value="Unplaced"/>
</dbReference>
<keyword evidence="4 6" id="KW-0645">Protease</keyword>
<protein>
    <submittedName>
        <fullName evidence="4 6">Acid protease</fullName>
    </submittedName>
</protein>
<accession>A0A6G1G8F3</accession>
<keyword evidence="2" id="KW-0472">Membrane</keyword>
<keyword evidence="5" id="KW-1185">Reference proteome</keyword>
<dbReference type="AlphaFoldDB" id="A0A6G1G8F3"/>
<evidence type="ECO:0000259" key="3">
    <source>
        <dbReference type="PROSITE" id="PS51767"/>
    </source>
</evidence>
<dbReference type="PANTHER" id="PTHR47966">
    <property type="entry name" value="BETA-SITE APP-CLEAVING ENZYME, ISOFORM A-RELATED"/>
    <property type="match status" value="1"/>
</dbReference>
<dbReference type="GO" id="GO:0006508">
    <property type="term" value="P:proteolysis"/>
    <property type="evidence" value="ECO:0007669"/>
    <property type="project" value="UniProtKB-KW"/>
</dbReference>
<keyword evidence="2" id="KW-1133">Transmembrane helix</keyword>
<evidence type="ECO:0000313" key="5">
    <source>
        <dbReference type="Proteomes" id="UP000504638"/>
    </source>
</evidence>
<dbReference type="PROSITE" id="PS51767">
    <property type="entry name" value="PEPTIDASE_A1"/>
    <property type="match status" value="1"/>
</dbReference>
<dbReference type="Pfam" id="PF00026">
    <property type="entry name" value="Asp"/>
    <property type="match status" value="1"/>
</dbReference>
<comment type="similarity">
    <text evidence="1">Belongs to the peptidase A1 family.</text>
</comment>
<keyword evidence="4 6" id="KW-0378">Hydrolase</keyword>
<proteinExistence type="inferred from homology"/>
<evidence type="ECO:0000256" key="1">
    <source>
        <dbReference type="ARBA" id="ARBA00007447"/>
    </source>
</evidence>